<feature type="non-terminal residue" evidence="1">
    <location>
        <position position="60"/>
    </location>
</feature>
<proteinExistence type="predicted"/>
<dbReference type="Proteomes" id="UP001338137">
    <property type="component" value="Unassembled WGS sequence"/>
</dbReference>
<dbReference type="RefSeq" id="WP_326076862.1">
    <property type="nucleotide sequence ID" value="NZ_JARLKY010000147.1"/>
</dbReference>
<dbReference type="EMBL" id="JARLKY010000147">
    <property type="protein sequence ID" value="MEC0232656.1"/>
    <property type="molecule type" value="Genomic_DNA"/>
</dbReference>
<reference evidence="1 2" key="1">
    <citation type="submission" date="2023-03" db="EMBL/GenBank/DDBJ databases">
        <title>Bacillus Genome Sequencing.</title>
        <authorList>
            <person name="Dunlap C."/>
        </authorList>
    </citation>
    <scope>NUCLEOTIDE SEQUENCE [LARGE SCALE GENOMIC DNA]</scope>
    <source>
        <strain evidence="1 2">BD-533</strain>
    </source>
</reference>
<evidence type="ECO:0000313" key="1">
    <source>
        <dbReference type="EMBL" id="MEC0232656.1"/>
    </source>
</evidence>
<evidence type="ECO:0000313" key="2">
    <source>
        <dbReference type="Proteomes" id="UP001338137"/>
    </source>
</evidence>
<sequence>MGVIHLKKRIGKFYESINDEELVFVIYEDVDDYVHFYYLNQPHERDKMCSCHFLKEYKRF</sequence>
<gene>
    <name evidence="1" type="ORF">P4I72_36705</name>
</gene>
<name>A0ABU6GEK5_9BACL</name>
<accession>A0ABU6GEK5</accession>
<keyword evidence="2" id="KW-1185">Reference proteome</keyword>
<organism evidence="1 2">
    <name type="scientific">Paenibacillus alba</name>
    <dbReference type="NCBI Taxonomy" id="1197127"/>
    <lineage>
        <taxon>Bacteria</taxon>
        <taxon>Bacillati</taxon>
        <taxon>Bacillota</taxon>
        <taxon>Bacilli</taxon>
        <taxon>Bacillales</taxon>
        <taxon>Paenibacillaceae</taxon>
        <taxon>Paenibacillus</taxon>
    </lineage>
</organism>
<comment type="caution">
    <text evidence="1">The sequence shown here is derived from an EMBL/GenBank/DDBJ whole genome shotgun (WGS) entry which is preliminary data.</text>
</comment>
<protein>
    <submittedName>
        <fullName evidence="1">Uncharacterized protein</fullName>
    </submittedName>
</protein>